<dbReference type="InterPro" id="IPR037066">
    <property type="entry name" value="Plug_dom_sf"/>
</dbReference>
<dbReference type="NCBIfam" id="TIGR04056">
    <property type="entry name" value="OMP_RagA_SusC"/>
    <property type="match status" value="1"/>
</dbReference>
<feature type="transmembrane region" description="Helical" evidence="8">
    <location>
        <begin position="16"/>
        <end position="38"/>
    </location>
</feature>
<evidence type="ECO:0000256" key="4">
    <source>
        <dbReference type="ARBA" id="ARBA00022692"/>
    </source>
</evidence>
<dbReference type="InterPro" id="IPR008969">
    <property type="entry name" value="CarboxyPept-like_regulatory"/>
</dbReference>
<dbReference type="InterPro" id="IPR023997">
    <property type="entry name" value="TonB-dep_OMP_SusC/RagA_CS"/>
</dbReference>
<dbReference type="InterPro" id="IPR023996">
    <property type="entry name" value="TonB-dep_OMP_SusC/RagA"/>
</dbReference>
<protein>
    <submittedName>
        <fullName evidence="10">TonB-dependent receptor</fullName>
    </submittedName>
</protein>
<gene>
    <name evidence="10" type="ORF">IBL28_07595</name>
</gene>
<keyword evidence="6 7" id="KW-0998">Cell outer membrane</keyword>
<dbReference type="GO" id="GO:0009279">
    <property type="term" value="C:cell outer membrane"/>
    <property type="evidence" value="ECO:0007669"/>
    <property type="project" value="UniProtKB-SubCell"/>
</dbReference>
<comment type="subcellular location">
    <subcellularLocation>
        <location evidence="1 7">Cell outer membrane</location>
        <topology evidence="1 7">Multi-pass membrane protein</topology>
    </subcellularLocation>
</comment>
<evidence type="ECO:0000256" key="6">
    <source>
        <dbReference type="ARBA" id="ARBA00023237"/>
    </source>
</evidence>
<evidence type="ECO:0000256" key="3">
    <source>
        <dbReference type="ARBA" id="ARBA00022452"/>
    </source>
</evidence>
<dbReference type="EMBL" id="JACVDC010000015">
    <property type="protein sequence ID" value="MBC9795824.1"/>
    <property type="molecule type" value="Genomic_DNA"/>
</dbReference>
<dbReference type="Pfam" id="PF07715">
    <property type="entry name" value="Plug"/>
    <property type="match status" value="1"/>
</dbReference>
<evidence type="ECO:0000256" key="2">
    <source>
        <dbReference type="ARBA" id="ARBA00022448"/>
    </source>
</evidence>
<evidence type="ECO:0000256" key="1">
    <source>
        <dbReference type="ARBA" id="ARBA00004571"/>
    </source>
</evidence>
<keyword evidence="2 7" id="KW-0813">Transport</keyword>
<evidence type="ECO:0000256" key="7">
    <source>
        <dbReference type="PROSITE-ProRule" id="PRU01360"/>
    </source>
</evidence>
<keyword evidence="4 7" id="KW-0812">Transmembrane</keyword>
<evidence type="ECO:0000259" key="9">
    <source>
        <dbReference type="Pfam" id="PF07715"/>
    </source>
</evidence>
<dbReference type="InterPro" id="IPR036942">
    <property type="entry name" value="Beta-barrel_TonB_sf"/>
</dbReference>
<dbReference type="Gene3D" id="2.170.130.10">
    <property type="entry name" value="TonB-dependent receptor, plug domain"/>
    <property type="match status" value="1"/>
</dbReference>
<evidence type="ECO:0000256" key="5">
    <source>
        <dbReference type="ARBA" id="ARBA00023136"/>
    </source>
</evidence>
<name>A0A926JR80_9FLAO</name>
<keyword evidence="11" id="KW-1185">Reference proteome</keyword>
<dbReference type="InterPro" id="IPR012910">
    <property type="entry name" value="Plug_dom"/>
</dbReference>
<dbReference type="RefSeq" id="WP_187964972.1">
    <property type="nucleotide sequence ID" value="NZ_JACVDC010000015.1"/>
</dbReference>
<reference evidence="10 11" key="1">
    <citation type="submission" date="2020-09" db="EMBL/GenBank/DDBJ databases">
        <title>Sinomicrobium weinanense sp. nov., a halophilic bacteria isolated from saline-alkali soil.</title>
        <authorList>
            <person name="Wu P."/>
            <person name="Ren H."/>
            <person name="Mei Y."/>
            <person name="Liang Y."/>
            <person name="Chen Z."/>
        </authorList>
    </citation>
    <scope>NUCLEOTIDE SEQUENCE [LARGE SCALE GENOMIC DNA]</scope>
    <source>
        <strain evidence="10 11">FJxs</strain>
    </source>
</reference>
<dbReference type="InterPro" id="IPR039426">
    <property type="entry name" value="TonB-dep_rcpt-like"/>
</dbReference>
<keyword evidence="3 7" id="KW-1134">Transmembrane beta strand</keyword>
<dbReference type="SUPFAM" id="SSF56935">
    <property type="entry name" value="Porins"/>
    <property type="match status" value="1"/>
</dbReference>
<keyword evidence="5 7" id="KW-0472">Membrane</keyword>
<evidence type="ECO:0000313" key="10">
    <source>
        <dbReference type="EMBL" id="MBC9795824.1"/>
    </source>
</evidence>
<dbReference type="Proteomes" id="UP000653730">
    <property type="component" value="Unassembled WGS sequence"/>
</dbReference>
<dbReference type="Gene3D" id="2.60.40.1120">
    <property type="entry name" value="Carboxypeptidase-like, regulatory domain"/>
    <property type="match status" value="1"/>
</dbReference>
<comment type="caution">
    <text evidence="10">The sequence shown here is derived from an EMBL/GenBank/DDBJ whole genome shotgun (WGS) entry which is preliminary data.</text>
</comment>
<dbReference type="SUPFAM" id="SSF49464">
    <property type="entry name" value="Carboxypeptidase regulatory domain-like"/>
    <property type="match status" value="1"/>
</dbReference>
<dbReference type="Gene3D" id="2.40.170.20">
    <property type="entry name" value="TonB-dependent receptor, beta-barrel domain"/>
    <property type="match status" value="1"/>
</dbReference>
<dbReference type="PROSITE" id="PS52016">
    <property type="entry name" value="TONB_DEPENDENT_REC_3"/>
    <property type="match status" value="1"/>
</dbReference>
<keyword evidence="10" id="KW-0675">Receptor</keyword>
<dbReference type="NCBIfam" id="TIGR04057">
    <property type="entry name" value="SusC_RagA_signa"/>
    <property type="match status" value="1"/>
</dbReference>
<feature type="domain" description="TonB-dependent receptor plug" evidence="9">
    <location>
        <begin position="236"/>
        <end position="362"/>
    </location>
</feature>
<sequence length="1142" mass="125666">MKIKWNGIARFDGGKILVAAMKTFIFFYCAVAFSFSPFSGFSQNARIKIDTDKTLSVEQIFNLIESQTDYKFIYRHDVIKAAPPVRINKGVIRAGDLLHMGLDPIHYSYDFFDDTIIVKRKESIPVYRSSPQPIQIKGVVTGEDGVPVEGITVYVTNVEPSSKQVNREFIIRGTATDMEGNFSLQAEPGYFLVVTGIGYEFAYQEINADQTVYNIVIKEKVSALEEVLVVGYGTTKKKDLTGSVGSIDSKDIQQIKTQTVEQTLVGQIPGVHVSAQSGGPGSGAIVHIRGLSQLIGDNQPLYVVDGVPITVNPRFGGVGSIGVFGDRENPLLSINPTDIERVDILKDASAAAIYGSRAANGVVLITTKRGKRNHKPRLDFAYSTTIQNPVNTYDVLSTSQFHKFITDQGQDGEIDFGDANTDWQDEITNKNAIWNQYDLSVAGGSSKMNYLVSGRVTDQEGLMLGNKFTRYSFSSNIDADITDRLKTGVNISYNYTVNKRSGLTSLADGAFFRPDLPVFNEDGSYSTSPGPYGFTVRNPVGDNGKVKNKAVSQNLLGNIYGEYKIIDGLKFRSQLSLTLNNDRTSIFSPSFTLNALFGIFDGKEGALLDVQHNAGVSTSWANTLNFNKTLGKNHNIDAVAGVSWDHYRLDLESQGYAGFPDDEVLTDINSANDFVEASSDVSETALNSVFGRINYNYKDKYLATFTARYDGSIKFGPDNQWGFFPSGALAWNIHNEDFLKDSDFIDQIKLRASLGRTGSDNLPAFTYLSYYRSLDNNDSFYDGINGIAVEGVPNSGIRWEETDQLDLGLEFGLFNGRLNGEIVYFEKKTNDIILLVPIPAQTGSSHWNTNIADVTNKGWEFALGGDIIRSPQFRWNSSFNISFIKNNVDALHGGSTTAYGSTGILEGEPMGVIVGYEVETIAQTQEEIDILNSKAPDGNYYSSLVQPGDYIYKDVDGDGEITNDDRKPLGDINPDFFGGWNNNISYKNFDLVFNFNFVKGNDKEWQRGASQFVSVNPNNNVTTDVLDTWTPNNTGAKYARMGSATHGSFTPTSKSVEDASYIRLRSVSLAYNFPKTWLANTGISNIQLSVSGNNLLTITGYPGIDPESVNSQRGGATVDLIRDSGDFYPQMRSFTIGARLSL</sequence>
<comment type="similarity">
    <text evidence="7">Belongs to the TonB-dependent receptor family.</text>
</comment>
<evidence type="ECO:0000313" key="11">
    <source>
        <dbReference type="Proteomes" id="UP000653730"/>
    </source>
</evidence>
<accession>A0A926JR80</accession>
<keyword evidence="8" id="KW-1133">Transmembrane helix</keyword>
<evidence type="ECO:0000256" key="8">
    <source>
        <dbReference type="SAM" id="Phobius"/>
    </source>
</evidence>
<organism evidence="10 11">
    <name type="scientific">Sinomicrobium weinanense</name>
    <dbReference type="NCBI Taxonomy" id="2842200"/>
    <lineage>
        <taxon>Bacteria</taxon>
        <taxon>Pseudomonadati</taxon>
        <taxon>Bacteroidota</taxon>
        <taxon>Flavobacteriia</taxon>
        <taxon>Flavobacteriales</taxon>
        <taxon>Flavobacteriaceae</taxon>
        <taxon>Sinomicrobium</taxon>
    </lineage>
</organism>
<proteinExistence type="inferred from homology"/>
<dbReference type="AlphaFoldDB" id="A0A926JR80"/>